<dbReference type="Gene3D" id="4.10.60.10">
    <property type="entry name" value="Zinc finger, CCHC-type"/>
    <property type="match status" value="1"/>
</dbReference>
<dbReference type="Proteomes" id="UP000683360">
    <property type="component" value="Unassembled WGS sequence"/>
</dbReference>
<feature type="region of interest" description="Disordered" evidence="2">
    <location>
        <begin position="858"/>
        <end position="992"/>
    </location>
</feature>
<keyword evidence="1" id="KW-0863">Zinc-finger</keyword>
<dbReference type="AlphaFoldDB" id="A0A8S3U902"/>
<dbReference type="SMART" id="SM00343">
    <property type="entry name" value="ZnF_C2HC"/>
    <property type="match status" value="2"/>
</dbReference>
<reference evidence="4" key="1">
    <citation type="submission" date="2021-03" db="EMBL/GenBank/DDBJ databases">
        <authorList>
            <person name="Bekaert M."/>
        </authorList>
    </citation>
    <scope>NUCLEOTIDE SEQUENCE</scope>
</reference>
<gene>
    <name evidence="4" type="ORF">MEDL_54466</name>
</gene>
<comment type="caution">
    <text evidence="4">The sequence shown here is derived from an EMBL/GenBank/DDBJ whole genome shotgun (WGS) entry which is preliminary data.</text>
</comment>
<feature type="compositionally biased region" description="Basic and acidic residues" evidence="2">
    <location>
        <begin position="892"/>
        <end position="902"/>
    </location>
</feature>
<sequence>MTSNRVSSQVIVTAHSSFVNSDNGENSIDTSVQNTKSESVKSNSCDSVKVLALNVCDLKSKLKSPELEVLCNNYDILCFSESKLDQYDVINIKHFKSLPPLNRKNAKRKSGGIIVFVRDYLFENVEVLNSSNENVLWFILDNNVFDYATLFGAVYIPPESSNYSNIDIFDVLERDIIKYTAETRCKVCLLGDFNAHTGTKTDFTEINDYVLNSVQLEDVINSVNLETLGIDVSRNSLDLSVNNYGNRLLQLCQNIELLIVNGRLGKDKGIGALTCKNTTIVDYCILSPELFPYISEFEVLPFDPMLSDVHNALHVKILCKLIDVNKCMNSGEPSTIVKAVWDSKNLQSFNDCLNDENIVCLNDKLDAIDIASVSKDSINSLIEECNNIIIQAASECGMLKEKNIVNNNCNRNIKNCKVKKPWFNQECYTKRKDYHKAKSYNWRVKSVESKNNLIRCSKAYKKVCNLQYNEYRKNFIKKLRNLSQSDPKSYWSLLNKSSNTKTNVLEKISLECFHDHFKKLSNVQHDQNGDFTDDIDCNAVTNLNFELNSVITVDEVVKAIKSLKNNKSSDKKNPNEENKMATSYAEAARDENKYKNKNDDCKIGNVKPIFLLETDVFGENDMNHLGQRPFLINIEVYRAIEEQVPVRALIGLQRVRGIWRIYFDNEQDKKELLSLGLTIRRKSITLYLRNPKVTMNEEPNAIKVRVKNVPLSADDDQILRTLETSVSKCEIITHSRERLRIDNLVTNCRTGDRIVICKPFNPPLPKSLKIGNYWATISHFGQASTSRPNMKCSKCLDEGHIANTCPNGWKCKKCGQLGHRQYECDEHSDVEVEEENTYMTNMEGVCNPDIFHASENDVQTNEQTEDNDESFQDSDVDSKSSTKPLLNTKGRSRSESDTEHSHLNLGTQESKSAGKDNSQQHKEKHKINKSVDRRPGISRYLTTRPSHDQSDTTNSTPKQSKTKNIEKSPVTPTENLHDATRDEAAKKPKKRR</sequence>
<dbReference type="InterPro" id="IPR036875">
    <property type="entry name" value="Znf_CCHC_sf"/>
</dbReference>
<dbReference type="Pfam" id="PF00098">
    <property type="entry name" value="zf-CCHC"/>
    <property type="match status" value="1"/>
</dbReference>
<evidence type="ECO:0000256" key="2">
    <source>
        <dbReference type="SAM" id="MobiDB-lite"/>
    </source>
</evidence>
<dbReference type="GO" id="GO:0003676">
    <property type="term" value="F:nucleic acid binding"/>
    <property type="evidence" value="ECO:0007669"/>
    <property type="project" value="InterPro"/>
</dbReference>
<evidence type="ECO:0000313" key="5">
    <source>
        <dbReference type="Proteomes" id="UP000683360"/>
    </source>
</evidence>
<protein>
    <recommendedName>
        <fullName evidence="3">CCHC-type domain-containing protein</fullName>
    </recommendedName>
</protein>
<proteinExistence type="predicted"/>
<keyword evidence="1" id="KW-0862">Zinc</keyword>
<keyword evidence="1" id="KW-0479">Metal-binding</keyword>
<organism evidence="4 5">
    <name type="scientific">Mytilus edulis</name>
    <name type="common">Blue mussel</name>
    <dbReference type="NCBI Taxonomy" id="6550"/>
    <lineage>
        <taxon>Eukaryota</taxon>
        <taxon>Metazoa</taxon>
        <taxon>Spiralia</taxon>
        <taxon>Lophotrochozoa</taxon>
        <taxon>Mollusca</taxon>
        <taxon>Bivalvia</taxon>
        <taxon>Autobranchia</taxon>
        <taxon>Pteriomorphia</taxon>
        <taxon>Mytilida</taxon>
        <taxon>Mytiloidea</taxon>
        <taxon>Mytilidae</taxon>
        <taxon>Mytilinae</taxon>
        <taxon>Mytilus</taxon>
    </lineage>
</organism>
<feature type="compositionally biased region" description="Basic and acidic residues" evidence="2">
    <location>
        <begin position="912"/>
        <end position="921"/>
    </location>
</feature>
<feature type="compositionally biased region" description="Basic and acidic residues" evidence="2">
    <location>
        <begin position="975"/>
        <end position="986"/>
    </location>
</feature>
<dbReference type="SUPFAM" id="SSF57756">
    <property type="entry name" value="Retrovirus zinc finger-like domains"/>
    <property type="match status" value="1"/>
</dbReference>
<evidence type="ECO:0000256" key="1">
    <source>
        <dbReference type="PROSITE-ProRule" id="PRU00047"/>
    </source>
</evidence>
<dbReference type="InterPro" id="IPR001878">
    <property type="entry name" value="Znf_CCHC"/>
</dbReference>
<feature type="domain" description="CCHC-type" evidence="3">
    <location>
        <begin position="791"/>
        <end position="807"/>
    </location>
</feature>
<dbReference type="Gene3D" id="3.60.10.10">
    <property type="entry name" value="Endonuclease/exonuclease/phosphatase"/>
    <property type="match status" value="1"/>
</dbReference>
<keyword evidence="5" id="KW-1185">Reference proteome</keyword>
<evidence type="ECO:0000313" key="4">
    <source>
        <dbReference type="EMBL" id="CAG2242284.1"/>
    </source>
</evidence>
<accession>A0A8S3U902</accession>
<dbReference type="OrthoDB" id="8057216at2759"/>
<evidence type="ECO:0000259" key="3">
    <source>
        <dbReference type="PROSITE" id="PS50158"/>
    </source>
</evidence>
<dbReference type="SUPFAM" id="SSF56219">
    <property type="entry name" value="DNase I-like"/>
    <property type="match status" value="1"/>
</dbReference>
<name>A0A8S3U902_MYTED</name>
<feature type="compositionally biased region" description="Acidic residues" evidence="2">
    <location>
        <begin position="863"/>
        <end position="875"/>
    </location>
</feature>
<dbReference type="PROSITE" id="PS50158">
    <property type="entry name" value="ZF_CCHC"/>
    <property type="match status" value="2"/>
</dbReference>
<dbReference type="InterPro" id="IPR036691">
    <property type="entry name" value="Endo/exonu/phosph_ase_sf"/>
</dbReference>
<dbReference type="GO" id="GO:0008270">
    <property type="term" value="F:zinc ion binding"/>
    <property type="evidence" value="ECO:0007669"/>
    <property type="project" value="UniProtKB-KW"/>
</dbReference>
<feature type="domain" description="CCHC-type" evidence="3">
    <location>
        <begin position="810"/>
        <end position="826"/>
    </location>
</feature>
<dbReference type="EMBL" id="CAJPWZ010002645">
    <property type="protein sequence ID" value="CAG2242284.1"/>
    <property type="molecule type" value="Genomic_DNA"/>
</dbReference>